<organism evidence="1 2">
    <name type="scientific">Lithospermum erythrorhizon</name>
    <name type="common">Purple gromwell</name>
    <name type="synonym">Lithospermum officinale var. erythrorhizon</name>
    <dbReference type="NCBI Taxonomy" id="34254"/>
    <lineage>
        <taxon>Eukaryota</taxon>
        <taxon>Viridiplantae</taxon>
        <taxon>Streptophyta</taxon>
        <taxon>Embryophyta</taxon>
        <taxon>Tracheophyta</taxon>
        <taxon>Spermatophyta</taxon>
        <taxon>Magnoliopsida</taxon>
        <taxon>eudicotyledons</taxon>
        <taxon>Gunneridae</taxon>
        <taxon>Pentapetalae</taxon>
        <taxon>asterids</taxon>
        <taxon>lamiids</taxon>
        <taxon>Boraginales</taxon>
        <taxon>Boraginaceae</taxon>
        <taxon>Boraginoideae</taxon>
        <taxon>Lithospermeae</taxon>
        <taxon>Lithospermum</taxon>
    </lineage>
</organism>
<comment type="caution">
    <text evidence="1">The sequence shown here is derived from an EMBL/GenBank/DDBJ whole genome shotgun (WGS) entry which is preliminary data.</text>
</comment>
<dbReference type="AlphaFoldDB" id="A0AAV3QR44"/>
<keyword evidence="2" id="KW-1185">Reference proteome</keyword>
<reference evidence="1 2" key="1">
    <citation type="submission" date="2024-01" db="EMBL/GenBank/DDBJ databases">
        <title>The complete chloroplast genome sequence of Lithospermum erythrorhizon: insights into the phylogenetic relationship among Boraginaceae species and the maternal lineages of purple gromwells.</title>
        <authorList>
            <person name="Okada T."/>
            <person name="Watanabe K."/>
        </authorList>
    </citation>
    <scope>NUCLEOTIDE SEQUENCE [LARGE SCALE GENOMIC DNA]</scope>
</reference>
<gene>
    <name evidence="1" type="ORF">LIER_20151</name>
</gene>
<name>A0AAV3QR44_LITER</name>
<evidence type="ECO:0000313" key="2">
    <source>
        <dbReference type="Proteomes" id="UP001454036"/>
    </source>
</evidence>
<dbReference type="EMBL" id="BAABME010005085">
    <property type="protein sequence ID" value="GAA0164547.1"/>
    <property type="molecule type" value="Genomic_DNA"/>
</dbReference>
<proteinExistence type="predicted"/>
<sequence length="74" mass="8013">MTPSASVKPVESQEDELSFEESCNSLKLIGFLFGSSPDELIVYVNLIGGSPSSTVAIILKLDPELLFQPESVLR</sequence>
<dbReference type="Proteomes" id="UP001454036">
    <property type="component" value="Unassembled WGS sequence"/>
</dbReference>
<protein>
    <submittedName>
        <fullName evidence="1">Uncharacterized protein</fullName>
    </submittedName>
</protein>
<evidence type="ECO:0000313" key="1">
    <source>
        <dbReference type="EMBL" id="GAA0164547.1"/>
    </source>
</evidence>
<accession>A0AAV3QR44</accession>